<keyword evidence="4" id="KW-0732">Signal</keyword>
<dbReference type="Gene3D" id="3.50.50.60">
    <property type="entry name" value="FAD/NAD(P)-binding domain"/>
    <property type="match status" value="1"/>
</dbReference>
<keyword evidence="3" id="KW-0285">Flavoprotein</keyword>
<dbReference type="PANTHER" id="PTHR11552:SF115">
    <property type="entry name" value="DEHYDROGENASE XPTC-RELATED"/>
    <property type="match status" value="1"/>
</dbReference>
<protein>
    <submittedName>
        <fullName evidence="6">GMC oxidoreductase</fullName>
    </submittedName>
</protein>
<evidence type="ECO:0000256" key="4">
    <source>
        <dbReference type="SAM" id="SignalP"/>
    </source>
</evidence>
<comment type="cofactor">
    <cofactor evidence="3">
        <name>FAD</name>
        <dbReference type="ChEBI" id="CHEBI:57692"/>
    </cofactor>
</comment>
<gene>
    <name evidence="6" type="ORF">QBC35DRAFT_141451</name>
</gene>
<dbReference type="SUPFAM" id="SSF54373">
    <property type="entry name" value="FAD-linked reductases, C-terminal domain"/>
    <property type="match status" value="1"/>
</dbReference>
<dbReference type="Pfam" id="PF05199">
    <property type="entry name" value="GMC_oxred_C"/>
    <property type="match status" value="1"/>
</dbReference>
<proteinExistence type="inferred from homology"/>
<evidence type="ECO:0000313" key="7">
    <source>
        <dbReference type="Proteomes" id="UP001302126"/>
    </source>
</evidence>
<feature type="signal peptide" evidence="4">
    <location>
        <begin position="1"/>
        <end position="17"/>
    </location>
</feature>
<feature type="active site" description="Proton acceptor" evidence="2">
    <location>
        <position position="614"/>
    </location>
</feature>
<reference evidence="6" key="2">
    <citation type="submission" date="2023-05" db="EMBL/GenBank/DDBJ databases">
        <authorList>
            <consortium name="Lawrence Berkeley National Laboratory"/>
            <person name="Steindorff A."/>
            <person name="Hensen N."/>
            <person name="Bonometti L."/>
            <person name="Westerberg I."/>
            <person name="Brannstrom I.O."/>
            <person name="Guillou S."/>
            <person name="Cros-Aarteil S."/>
            <person name="Calhoun S."/>
            <person name="Haridas S."/>
            <person name="Kuo A."/>
            <person name="Mondo S."/>
            <person name="Pangilinan J."/>
            <person name="Riley R."/>
            <person name="Labutti K."/>
            <person name="Andreopoulos B."/>
            <person name="Lipzen A."/>
            <person name="Chen C."/>
            <person name="Yanf M."/>
            <person name="Daum C."/>
            <person name="Ng V."/>
            <person name="Clum A."/>
            <person name="Ohm R."/>
            <person name="Martin F."/>
            <person name="Silar P."/>
            <person name="Natvig D."/>
            <person name="Lalanne C."/>
            <person name="Gautier V."/>
            <person name="Ament-Velasquez S.L."/>
            <person name="Kruys A."/>
            <person name="Hutchinson M.I."/>
            <person name="Powell A.J."/>
            <person name="Barry K."/>
            <person name="Miller A.N."/>
            <person name="Grigoriev I.V."/>
            <person name="Debuchy R."/>
            <person name="Gladieux P."/>
            <person name="Thoren M.H."/>
            <person name="Johannesson H."/>
        </authorList>
    </citation>
    <scope>NUCLEOTIDE SEQUENCE</scope>
    <source>
        <strain evidence="6">PSN309</strain>
    </source>
</reference>
<dbReference type="InterPro" id="IPR000172">
    <property type="entry name" value="GMC_OxRdtase_N"/>
</dbReference>
<dbReference type="EMBL" id="MU864375">
    <property type="protein sequence ID" value="KAK4189452.1"/>
    <property type="molecule type" value="Genomic_DNA"/>
</dbReference>
<comment type="caution">
    <text evidence="6">The sequence shown here is derived from an EMBL/GenBank/DDBJ whole genome shotgun (WGS) entry which is preliminary data.</text>
</comment>
<keyword evidence="3" id="KW-0274">FAD</keyword>
<reference evidence="6" key="1">
    <citation type="journal article" date="2023" name="Mol. Phylogenet. Evol.">
        <title>Genome-scale phylogeny and comparative genomics of the fungal order Sordariales.</title>
        <authorList>
            <person name="Hensen N."/>
            <person name="Bonometti L."/>
            <person name="Westerberg I."/>
            <person name="Brannstrom I.O."/>
            <person name="Guillou S."/>
            <person name="Cros-Aarteil S."/>
            <person name="Calhoun S."/>
            <person name="Haridas S."/>
            <person name="Kuo A."/>
            <person name="Mondo S."/>
            <person name="Pangilinan J."/>
            <person name="Riley R."/>
            <person name="LaButti K."/>
            <person name="Andreopoulos B."/>
            <person name="Lipzen A."/>
            <person name="Chen C."/>
            <person name="Yan M."/>
            <person name="Daum C."/>
            <person name="Ng V."/>
            <person name="Clum A."/>
            <person name="Steindorff A."/>
            <person name="Ohm R.A."/>
            <person name="Martin F."/>
            <person name="Silar P."/>
            <person name="Natvig D.O."/>
            <person name="Lalanne C."/>
            <person name="Gautier V."/>
            <person name="Ament-Velasquez S.L."/>
            <person name="Kruys A."/>
            <person name="Hutchinson M.I."/>
            <person name="Powell A.J."/>
            <person name="Barry K."/>
            <person name="Miller A.N."/>
            <person name="Grigoriev I.V."/>
            <person name="Debuchy R."/>
            <person name="Gladieux P."/>
            <person name="Hiltunen Thoren M."/>
            <person name="Johannesson H."/>
        </authorList>
    </citation>
    <scope>NUCLEOTIDE SEQUENCE</scope>
    <source>
        <strain evidence="6">PSN309</strain>
    </source>
</reference>
<feature type="active site" description="Proton donor" evidence="2">
    <location>
        <position position="571"/>
    </location>
</feature>
<evidence type="ECO:0000259" key="5">
    <source>
        <dbReference type="PROSITE" id="PS00624"/>
    </source>
</evidence>
<dbReference type="PROSITE" id="PS00624">
    <property type="entry name" value="GMC_OXRED_2"/>
    <property type="match status" value="1"/>
</dbReference>
<dbReference type="PIRSF" id="PIRSF000137">
    <property type="entry name" value="Alcohol_oxidase"/>
    <property type="match status" value="1"/>
</dbReference>
<keyword evidence="7" id="KW-1185">Reference proteome</keyword>
<feature type="binding site" evidence="3">
    <location>
        <begin position="45"/>
        <end position="46"/>
    </location>
    <ligand>
        <name>FAD</name>
        <dbReference type="ChEBI" id="CHEBI:57692"/>
    </ligand>
</feature>
<evidence type="ECO:0000256" key="3">
    <source>
        <dbReference type="PIRSR" id="PIRSR000137-2"/>
    </source>
</evidence>
<dbReference type="GO" id="GO:0016614">
    <property type="term" value="F:oxidoreductase activity, acting on CH-OH group of donors"/>
    <property type="evidence" value="ECO:0007669"/>
    <property type="project" value="InterPro"/>
</dbReference>
<dbReference type="Gene3D" id="3.30.560.10">
    <property type="entry name" value="Glucose Oxidase, domain 3"/>
    <property type="match status" value="1"/>
</dbReference>
<evidence type="ECO:0000256" key="2">
    <source>
        <dbReference type="PIRSR" id="PIRSR000137-1"/>
    </source>
</evidence>
<dbReference type="AlphaFoldDB" id="A0AAN6WZQ8"/>
<dbReference type="Proteomes" id="UP001302126">
    <property type="component" value="Unassembled WGS sequence"/>
</dbReference>
<sequence>MGLLGAFFVSFAVVVNGFHVPHANIKRQVSQLRSSYDFVIVGGGTSGLTVADRLTEAFPSKNVLVVEYGDVKQFTPGTFDPPTTWANPLHPEYAPFFVFFPIPSPDVKNKTGFVGAGQTVGGSSATNGQFFDRGSRYDYDSWAEAAGPGYEAWNWRGLFPYFKKSVTFHPPSAALVQKHGYTWDISAYGGSTPIHASFPPFQWEDREILWNTWKDLGLKPSRECAAGEKEGICFVPTSQHPVTAKRSHAGLAHYADVVASRPNYDLLVRHQGIRVIYPNGLQSGPPTVEVKSLLDSHVFNITATAEVVLAAGSLHTPTILQRSGIGPAGFLQSAGIPVVLDLPGVGSNLHDHSGPFAVTWNYTNPGNFSEIPERMDTDPAYLADSIAGFSENPARGPYTLGLANTAIYVSLPKLAPNHQAIVNRIRQIANDGSASSYLPAEYRTNPDMIRGYKAQLLAIANKLANPKAPSLETPWATGTSLQAFLLHPLSRGTVRLNLNDHLAQPILDYRTGSNPVDFDIHLAHVKFLRQLVNTPTMQQYGAVEVAPGPGVQSDADLVEFIKDQMTVSFQHPSGTAALLPKNKGGVVGPGLKVHDTAGLRVVDMSILSVNIGGHLSSTAYAVGEKAAAIIIEEWTVTGKGKGKAKAKARR</sequence>
<dbReference type="Pfam" id="PF00732">
    <property type="entry name" value="GMC_oxred_N"/>
    <property type="match status" value="1"/>
</dbReference>
<dbReference type="InterPro" id="IPR036188">
    <property type="entry name" value="FAD/NAD-bd_sf"/>
</dbReference>
<name>A0AAN6WZQ8_9PEZI</name>
<dbReference type="GO" id="GO:0044550">
    <property type="term" value="P:secondary metabolite biosynthetic process"/>
    <property type="evidence" value="ECO:0007669"/>
    <property type="project" value="TreeGrafter"/>
</dbReference>
<dbReference type="GO" id="GO:0050660">
    <property type="term" value="F:flavin adenine dinucleotide binding"/>
    <property type="evidence" value="ECO:0007669"/>
    <property type="project" value="InterPro"/>
</dbReference>
<dbReference type="InterPro" id="IPR012132">
    <property type="entry name" value="GMC_OxRdtase"/>
</dbReference>
<dbReference type="InterPro" id="IPR007867">
    <property type="entry name" value="GMC_OxRtase_C"/>
</dbReference>
<dbReference type="SUPFAM" id="SSF51905">
    <property type="entry name" value="FAD/NAD(P)-binding domain"/>
    <property type="match status" value="1"/>
</dbReference>
<evidence type="ECO:0000256" key="1">
    <source>
        <dbReference type="ARBA" id="ARBA00010790"/>
    </source>
</evidence>
<feature type="chain" id="PRO_5042960324" evidence="4">
    <location>
        <begin position="18"/>
        <end position="650"/>
    </location>
</feature>
<organism evidence="6 7">
    <name type="scientific">Podospora australis</name>
    <dbReference type="NCBI Taxonomy" id="1536484"/>
    <lineage>
        <taxon>Eukaryota</taxon>
        <taxon>Fungi</taxon>
        <taxon>Dikarya</taxon>
        <taxon>Ascomycota</taxon>
        <taxon>Pezizomycotina</taxon>
        <taxon>Sordariomycetes</taxon>
        <taxon>Sordariomycetidae</taxon>
        <taxon>Sordariales</taxon>
        <taxon>Podosporaceae</taxon>
        <taxon>Podospora</taxon>
    </lineage>
</organism>
<feature type="domain" description="Glucose-methanol-choline oxidoreductase N-terminal" evidence="5">
    <location>
        <begin position="312"/>
        <end position="326"/>
    </location>
</feature>
<accession>A0AAN6WZQ8</accession>
<evidence type="ECO:0000313" key="6">
    <source>
        <dbReference type="EMBL" id="KAK4189452.1"/>
    </source>
</evidence>
<dbReference type="PANTHER" id="PTHR11552">
    <property type="entry name" value="GLUCOSE-METHANOL-CHOLINE GMC OXIDOREDUCTASE"/>
    <property type="match status" value="1"/>
</dbReference>
<comment type="similarity">
    <text evidence="1">Belongs to the GMC oxidoreductase family.</text>
</comment>